<accession>A0A413PNV0</accession>
<dbReference type="Proteomes" id="UP000286561">
    <property type="component" value="Unassembled WGS sequence"/>
</dbReference>
<protein>
    <recommendedName>
        <fullName evidence="1">Stage 0 sporulation protein A homolog</fullName>
    </recommendedName>
</protein>
<feature type="domain" description="Response regulatory" evidence="3">
    <location>
        <begin position="17"/>
        <end position="109"/>
    </location>
</feature>
<evidence type="ECO:0000256" key="1">
    <source>
        <dbReference type="ARBA" id="ARBA00018672"/>
    </source>
</evidence>
<comment type="caution">
    <text evidence="4">The sequence shown here is derived from an EMBL/GenBank/DDBJ whole genome shotgun (WGS) entry which is preliminary data.</text>
</comment>
<dbReference type="CDD" id="cd00156">
    <property type="entry name" value="REC"/>
    <property type="match status" value="1"/>
</dbReference>
<gene>
    <name evidence="4" type="ORF">DW972_14195</name>
</gene>
<dbReference type="SUPFAM" id="SSF52172">
    <property type="entry name" value="CheY-like"/>
    <property type="match status" value="1"/>
</dbReference>
<dbReference type="Pfam" id="PF00072">
    <property type="entry name" value="Response_reg"/>
    <property type="match status" value="1"/>
</dbReference>
<name>A0A413PNV0_9FIRM</name>
<dbReference type="GO" id="GO:0000160">
    <property type="term" value="P:phosphorelay signal transduction system"/>
    <property type="evidence" value="ECO:0007669"/>
    <property type="project" value="InterPro"/>
</dbReference>
<evidence type="ECO:0000313" key="4">
    <source>
        <dbReference type="EMBL" id="RGZ77709.1"/>
    </source>
</evidence>
<dbReference type="Gene3D" id="3.40.50.2300">
    <property type="match status" value="1"/>
</dbReference>
<dbReference type="EMBL" id="QSEP01000152">
    <property type="protein sequence ID" value="RGZ77709.1"/>
    <property type="molecule type" value="Genomic_DNA"/>
</dbReference>
<reference evidence="4 5" key="1">
    <citation type="submission" date="2018-08" db="EMBL/GenBank/DDBJ databases">
        <title>A genome reference for cultivated species of the human gut microbiota.</title>
        <authorList>
            <person name="Zou Y."/>
            <person name="Xue W."/>
            <person name="Luo G."/>
        </authorList>
    </citation>
    <scope>NUCLEOTIDE SEQUENCE [LARGE SCALE GENOMIC DNA]</scope>
    <source>
        <strain evidence="4 5">AM48-23BH</strain>
    </source>
</reference>
<evidence type="ECO:0000313" key="5">
    <source>
        <dbReference type="Proteomes" id="UP000286561"/>
    </source>
</evidence>
<sequence length="118" mass="13833">MSDKMIEYKAGRKMVIGICDDDKKWRESCKRTLIGFSTMIDMGMEVMCFSTAEELLEYKETPLDAVFLDIELGRANGIFVAKKLNKVRPNCKIIYMTNYLHYATEIYNTEHIWFVIKK</sequence>
<comment type="function">
    <text evidence="2">May play the central regulatory role in sporulation. It may be an element of the effector pathway responsible for the activation of sporulation genes in response to nutritional stress. Spo0A may act in concert with spo0H (a sigma factor) to control the expression of some genes that are critical to the sporulation process.</text>
</comment>
<dbReference type="InterPro" id="IPR001789">
    <property type="entry name" value="Sig_transdc_resp-reg_receiver"/>
</dbReference>
<evidence type="ECO:0000259" key="3">
    <source>
        <dbReference type="Pfam" id="PF00072"/>
    </source>
</evidence>
<organism evidence="4 5">
    <name type="scientific">Anaerobutyricum hallii</name>
    <dbReference type="NCBI Taxonomy" id="39488"/>
    <lineage>
        <taxon>Bacteria</taxon>
        <taxon>Bacillati</taxon>
        <taxon>Bacillota</taxon>
        <taxon>Clostridia</taxon>
        <taxon>Lachnospirales</taxon>
        <taxon>Lachnospiraceae</taxon>
        <taxon>Anaerobutyricum</taxon>
    </lineage>
</organism>
<dbReference type="AlphaFoldDB" id="A0A413PNV0"/>
<dbReference type="InterPro" id="IPR011006">
    <property type="entry name" value="CheY-like_superfamily"/>
</dbReference>
<evidence type="ECO:0000256" key="2">
    <source>
        <dbReference type="ARBA" id="ARBA00024867"/>
    </source>
</evidence>
<proteinExistence type="predicted"/>